<dbReference type="PROSITE" id="PS00600">
    <property type="entry name" value="AA_TRANSFER_CLASS_3"/>
    <property type="match status" value="1"/>
</dbReference>
<dbReference type="EMBL" id="BAABLN010000010">
    <property type="protein sequence ID" value="GAA4694811.1"/>
    <property type="molecule type" value="Genomic_DNA"/>
</dbReference>
<dbReference type="Gene3D" id="3.40.640.10">
    <property type="entry name" value="Type I PLP-dependent aspartate aminotransferase-like (Major domain)"/>
    <property type="match status" value="1"/>
</dbReference>
<comment type="similarity">
    <text evidence="4 16">Belongs to the class-III pyridoxal-phosphate-dependent aminotransferase family.</text>
</comment>
<evidence type="ECO:0000256" key="9">
    <source>
        <dbReference type="ARBA" id="ARBA00022898"/>
    </source>
</evidence>
<comment type="caution">
    <text evidence="17">The sequence shown here is derived from an EMBL/GenBank/DDBJ whole genome shotgun (WGS) entry which is preliminary data.</text>
</comment>
<sequence>MADIEYTLEQKRDLRTAVPGPKSRELAERRGNAIASGVASSVPAYADKLDGGVILDVDGNQLIDLGSGIAVTSVGASAPKVVENVKNAVEKFTHTCFMVTPYEGYVELGEKIAELTPGSFDKRAALFNSGSEAVENAVKLARTYTKRTAVVVFDHAYHGRTNLTLAMTSKVMPYKQGFGPFASDVYRVPMSYPFRDADGMTGQEAAERALLLIEKQVGAENVAAVVIEPIQGEGGFIVPAEGFLPALTKWCQDNGAVFVADEVQAGVARTGKWFSSEWDGIEPDLVTFAKGIAGGMPLSGVVGRAEIMNSVHGGGLGGTYGGNPVACAAALGALETIKKWGLKERALEIEKIIKEELGDLAESSPIVGELRGRGAMMALEFVEPGSKKPNADAAKEIAAKCLEQGVVILTCGTFGNNVRLLPPLVIDFDLLRDGLRVFAKAIEEVGA</sequence>
<dbReference type="InterPro" id="IPR015421">
    <property type="entry name" value="PyrdxlP-dep_Trfase_major"/>
</dbReference>
<comment type="cofactor">
    <cofactor evidence="2">
        <name>pyridoxal 5'-phosphate</name>
        <dbReference type="ChEBI" id="CHEBI:597326"/>
    </cofactor>
</comment>
<dbReference type="NCBIfam" id="TIGR00700">
    <property type="entry name" value="GABAtrnsam"/>
    <property type="match status" value="1"/>
</dbReference>
<evidence type="ECO:0000256" key="16">
    <source>
        <dbReference type="RuleBase" id="RU003560"/>
    </source>
</evidence>
<dbReference type="InterPro" id="IPR005814">
    <property type="entry name" value="Aminotrans_3"/>
</dbReference>
<evidence type="ECO:0000256" key="10">
    <source>
        <dbReference type="ARBA" id="ARBA00029760"/>
    </source>
</evidence>
<evidence type="ECO:0000256" key="8">
    <source>
        <dbReference type="ARBA" id="ARBA00022679"/>
    </source>
</evidence>
<organism evidence="17 18">
    <name type="scientific">Kocuria gwangalliensis</name>
    <dbReference type="NCBI Taxonomy" id="501592"/>
    <lineage>
        <taxon>Bacteria</taxon>
        <taxon>Bacillati</taxon>
        <taxon>Actinomycetota</taxon>
        <taxon>Actinomycetes</taxon>
        <taxon>Micrococcales</taxon>
        <taxon>Micrococcaceae</taxon>
        <taxon>Kocuria</taxon>
    </lineage>
</organism>
<evidence type="ECO:0000256" key="2">
    <source>
        <dbReference type="ARBA" id="ARBA00001933"/>
    </source>
</evidence>
<dbReference type="CDD" id="cd00610">
    <property type="entry name" value="OAT_like"/>
    <property type="match status" value="1"/>
</dbReference>
<accession>A0ABP8WT08</accession>
<dbReference type="EC" id="2.6.1.22" evidence="5"/>
<dbReference type="Gene3D" id="3.90.1150.10">
    <property type="entry name" value="Aspartate Aminotransferase, domain 1"/>
    <property type="match status" value="1"/>
</dbReference>
<gene>
    <name evidence="17" type="primary">gabT</name>
    <name evidence="17" type="ORF">GCM10025781_10470</name>
</gene>
<evidence type="ECO:0000256" key="7">
    <source>
        <dbReference type="ARBA" id="ARBA00022576"/>
    </source>
</evidence>
<evidence type="ECO:0000256" key="13">
    <source>
        <dbReference type="ARBA" id="ARBA00031787"/>
    </source>
</evidence>
<evidence type="ECO:0000256" key="6">
    <source>
        <dbReference type="ARBA" id="ARBA00012912"/>
    </source>
</evidence>
<dbReference type="PIRSF" id="PIRSF000521">
    <property type="entry name" value="Transaminase_4ab_Lys_Orn"/>
    <property type="match status" value="1"/>
</dbReference>
<protein>
    <recommendedName>
        <fullName evidence="12">(S)-3-amino-2-methylpropionate transaminase</fullName>
        <ecNumber evidence="6">2.6.1.19</ecNumber>
        <ecNumber evidence="5">2.6.1.22</ecNumber>
    </recommendedName>
    <alternativeName>
        <fullName evidence="13">GABA aminotransferase</fullName>
    </alternativeName>
    <alternativeName>
        <fullName evidence="11">Gamma-amino-N-butyrate transaminase</fullName>
    </alternativeName>
    <alternativeName>
        <fullName evidence="15">Glutamate:succinic semialdehyde transaminase</fullName>
    </alternativeName>
    <alternativeName>
        <fullName evidence="10">L-AIBAT</fullName>
    </alternativeName>
</protein>
<evidence type="ECO:0000256" key="4">
    <source>
        <dbReference type="ARBA" id="ARBA00008954"/>
    </source>
</evidence>
<evidence type="ECO:0000256" key="15">
    <source>
        <dbReference type="ARBA" id="ARBA00050054"/>
    </source>
</evidence>
<keyword evidence="7" id="KW-0032">Aminotransferase</keyword>
<evidence type="ECO:0000256" key="11">
    <source>
        <dbReference type="ARBA" id="ARBA00030204"/>
    </source>
</evidence>
<dbReference type="InterPro" id="IPR050103">
    <property type="entry name" value="Class-III_PLP-dep_AT"/>
</dbReference>
<dbReference type="RefSeq" id="WP_345310812.1">
    <property type="nucleotide sequence ID" value="NZ_BAABLN010000010.1"/>
</dbReference>
<comment type="catalytic activity">
    <reaction evidence="1">
        <text>(S)-3-amino-2-methylpropanoate + 2-oxoglutarate = 2-methyl-3-oxopropanoate + L-glutamate</text>
        <dbReference type="Rhea" id="RHEA:13993"/>
        <dbReference type="ChEBI" id="CHEBI:16810"/>
        <dbReference type="ChEBI" id="CHEBI:29985"/>
        <dbReference type="ChEBI" id="CHEBI:57700"/>
        <dbReference type="ChEBI" id="CHEBI:58655"/>
        <dbReference type="EC" id="2.6.1.22"/>
    </reaction>
</comment>
<evidence type="ECO:0000313" key="18">
    <source>
        <dbReference type="Proteomes" id="UP001501446"/>
    </source>
</evidence>
<dbReference type="InterPro" id="IPR015424">
    <property type="entry name" value="PyrdxlP-dep_Trfase"/>
</dbReference>
<keyword evidence="8" id="KW-0808">Transferase</keyword>
<dbReference type="InterPro" id="IPR004632">
    <property type="entry name" value="4NH2But_aminotransferase_bac"/>
</dbReference>
<dbReference type="SUPFAM" id="SSF53383">
    <property type="entry name" value="PLP-dependent transferases"/>
    <property type="match status" value="1"/>
</dbReference>
<comment type="catalytic activity">
    <reaction evidence="14">
        <text>4-aminobutanoate + 2-oxoglutarate = succinate semialdehyde + L-glutamate</text>
        <dbReference type="Rhea" id="RHEA:23352"/>
        <dbReference type="ChEBI" id="CHEBI:16810"/>
        <dbReference type="ChEBI" id="CHEBI:29985"/>
        <dbReference type="ChEBI" id="CHEBI:57706"/>
        <dbReference type="ChEBI" id="CHEBI:59888"/>
        <dbReference type="EC" id="2.6.1.19"/>
    </reaction>
</comment>
<dbReference type="EC" id="2.6.1.19" evidence="6"/>
<name>A0ABP8WT08_9MICC</name>
<dbReference type="PANTHER" id="PTHR11986:SF58">
    <property type="entry name" value="LEUCINE_METHIONINE RACEMASE"/>
    <property type="match status" value="1"/>
</dbReference>
<keyword evidence="9 16" id="KW-0663">Pyridoxal phosphate</keyword>
<comment type="pathway">
    <text evidence="3">Amino-acid degradation; 4-aminobutanoate degradation.</text>
</comment>
<evidence type="ECO:0000256" key="1">
    <source>
        <dbReference type="ARBA" id="ARBA00001750"/>
    </source>
</evidence>
<evidence type="ECO:0000313" key="17">
    <source>
        <dbReference type="EMBL" id="GAA4694811.1"/>
    </source>
</evidence>
<reference evidence="18" key="1">
    <citation type="journal article" date="2019" name="Int. J. Syst. Evol. Microbiol.">
        <title>The Global Catalogue of Microorganisms (GCM) 10K type strain sequencing project: providing services to taxonomists for standard genome sequencing and annotation.</title>
        <authorList>
            <consortium name="The Broad Institute Genomics Platform"/>
            <consortium name="The Broad Institute Genome Sequencing Center for Infectious Disease"/>
            <person name="Wu L."/>
            <person name="Ma J."/>
        </authorList>
    </citation>
    <scope>NUCLEOTIDE SEQUENCE [LARGE SCALE GENOMIC DNA]</scope>
    <source>
        <strain evidence="18">JCM 18958</strain>
    </source>
</reference>
<dbReference type="InterPro" id="IPR049704">
    <property type="entry name" value="Aminotrans_3_PPA_site"/>
</dbReference>
<evidence type="ECO:0000256" key="3">
    <source>
        <dbReference type="ARBA" id="ARBA00005176"/>
    </source>
</evidence>
<evidence type="ECO:0000256" key="5">
    <source>
        <dbReference type="ARBA" id="ARBA00012876"/>
    </source>
</evidence>
<evidence type="ECO:0000256" key="12">
    <source>
        <dbReference type="ARBA" id="ARBA00030857"/>
    </source>
</evidence>
<dbReference type="Proteomes" id="UP001501446">
    <property type="component" value="Unassembled WGS sequence"/>
</dbReference>
<dbReference type="NCBIfam" id="NF004714">
    <property type="entry name" value="PRK06058.1"/>
    <property type="match status" value="1"/>
</dbReference>
<keyword evidence="18" id="KW-1185">Reference proteome</keyword>
<evidence type="ECO:0000256" key="14">
    <source>
        <dbReference type="ARBA" id="ARBA00048021"/>
    </source>
</evidence>
<proteinExistence type="inferred from homology"/>
<dbReference type="InterPro" id="IPR015422">
    <property type="entry name" value="PyrdxlP-dep_Trfase_small"/>
</dbReference>
<dbReference type="Pfam" id="PF00202">
    <property type="entry name" value="Aminotran_3"/>
    <property type="match status" value="1"/>
</dbReference>
<dbReference type="PANTHER" id="PTHR11986">
    <property type="entry name" value="AMINOTRANSFERASE CLASS III"/>
    <property type="match status" value="1"/>
</dbReference>